<dbReference type="WBParaSite" id="Csp11.Scaffold629.g12210.t1">
    <property type="protein sequence ID" value="Csp11.Scaffold629.g12210.t1"/>
    <property type="gene ID" value="Csp11.Scaffold629.g12210"/>
</dbReference>
<organism evidence="1 2">
    <name type="scientific">Caenorhabditis tropicalis</name>
    <dbReference type="NCBI Taxonomy" id="1561998"/>
    <lineage>
        <taxon>Eukaryota</taxon>
        <taxon>Metazoa</taxon>
        <taxon>Ecdysozoa</taxon>
        <taxon>Nematoda</taxon>
        <taxon>Chromadorea</taxon>
        <taxon>Rhabditida</taxon>
        <taxon>Rhabditina</taxon>
        <taxon>Rhabditomorpha</taxon>
        <taxon>Rhabditoidea</taxon>
        <taxon>Rhabditidae</taxon>
        <taxon>Peloderinae</taxon>
        <taxon>Caenorhabditis</taxon>
    </lineage>
</organism>
<protein>
    <submittedName>
        <fullName evidence="2">Histone acetyltransferase</fullName>
    </submittedName>
</protein>
<evidence type="ECO:0000313" key="2">
    <source>
        <dbReference type="WBParaSite" id="Csp11.Scaffold629.g12210.t1"/>
    </source>
</evidence>
<sequence>MRVKRGVPPPLIHSFPKCSLCIANWILDTVPHVKPYKKKGVIYQLSYWQYMVSHGFTRGHFWAKPPAKGDDDEIFHIHTKEQHILNQPKIDTRNFCKSALKMESLITFVSSKKKQEI</sequence>
<dbReference type="AlphaFoldDB" id="A0A1I7TVI9"/>
<dbReference type="Proteomes" id="UP000095282">
    <property type="component" value="Unplaced"/>
</dbReference>
<accession>A0A1I7TVI9</accession>
<name>A0A1I7TVI9_9PELO</name>
<keyword evidence="1" id="KW-1185">Reference proteome</keyword>
<proteinExistence type="predicted"/>
<evidence type="ECO:0000313" key="1">
    <source>
        <dbReference type="Proteomes" id="UP000095282"/>
    </source>
</evidence>
<reference evidence="2" key="1">
    <citation type="submission" date="2016-11" db="UniProtKB">
        <authorList>
            <consortium name="WormBaseParasite"/>
        </authorList>
    </citation>
    <scope>IDENTIFICATION</scope>
</reference>